<evidence type="ECO:0000256" key="4">
    <source>
        <dbReference type="ARBA" id="ARBA00022622"/>
    </source>
</evidence>
<dbReference type="GO" id="GO:0098552">
    <property type="term" value="C:side of membrane"/>
    <property type="evidence" value="ECO:0007669"/>
    <property type="project" value="UniProtKB-KW"/>
</dbReference>
<evidence type="ECO:0000256" key="5">
    <source>
        <dbReference type="ARBA" id="ARBA00022729"/>
    </source>
</evidence>
<keyword evidence="7" id="KW-0325">Glycoprotein</keyword>
<evidence type="ECO:0000259" key="11">
    <source>
        <dbReference type="Pfam" id="PF10659"/>
    </source>
</evidence>
<dbReference type="GO" id="GO:0005886">
    <property type="term" value="C:plasma membrane"/>
    <property type="evidence" value="ECO:0007669"/>
    <property type="project" value="UniProtKB-SubCell"/>
</dbReference>
<sequence length="368" mass="39498">MRQAANAINKKLLDQAQELKKQKIDAVAALRADNAAISGKLQSALFAEAAEDLNKDNAKGNCGDVCSHTSTTKANILTSVAVTAICLCQDTDAGNANCGHALNTQWTDSSNSAGQKISTAWAAIKTACDKRKAPEHLTAHTIRAAIAQFKSRLGLSLTHKTTTKPLILGETDGSTCDGTAAKLCIDYTPALATSGKGITWLSNLDQAADLVDNATNTAAHLKLLAEKQKQLVSQAVQAYTFARYAATVPAATMHQTPLQDIEAKQEEAEKECNKKETDTECQKPCKWNAEAKDEKKKCTLSEEGKKAVENQADQETGVKNDKTANTTTQPECEAVNKDGKNRCGEEKRGDSESDKDTVKCRHSSFLVN</sequence>
<feature type="region of interest" description="Disordered" evidence="10">
    <location>
        <begin position="294"/>
        <end position="368"/>
    </location>
</feature>
<evidence type="ECO:0000256" key="10">
    <source>
        <dbReference type="SAM" id="MobiDB-lite"/>
    </source>
</evidence>
<feature type="compositionally biased region" description="Basic and acidic residues" evidence="10">
    <location>
        <begin position="334"/>
        <end position="359"/>
    </location>
</feature>
<name>A0A1J0R8N5_9TRYP</name>
<keyword evidence="5" id="KW-0732">Signal</keyword>
<evidence type="ECO:0000259" key="12">
    <source>
        <dbReference type="Pfam" id="PF13206"/>
    </source>
</evidence>
<dbReference type="VEuPathDB" id="TriTrypDB:Tb427_000149400"/>
<feature type="domain" description="Trypanosome variant surface glycoprotein C-terminal" evidence="11">
    <location>
        <begin position="272"/>
        <end position="368"/>
    </location>
</feature>
<feature type="coiled-coil region" evidence="9">
    <location>
        <begin position="2"/>
        <end position="33"/>
    </location>
</feature>
<feature type="compositionally biased region" description="Basic and acidic residues" evidence="10">
    <location>
        <begin position="294"/>
        <end position="308"/>
    </location>
</feature>
<organism evidence="13">
    <name type="scientific">Trypanosoma brucei</name>
    <dbReference type="NCBI Taxonomy" id="5691"/>
    <lineage>
        <taxon>Eukaryota</taxon>
        <taxon>Discoba</taxon>
        <taxon>Euglenozoa</taxon>
        <taxon>Kinetoplastea</taxon>
        <taxon>Metakinetoplastina</taxon>
        <taxon>Trypanosomatida</taxon>
        <taxon>Trypanosomatidae</taxon>
        <taxon>Trypanosoma</taxon>
    </lineage>
</organism>
<keyword evidence="4" id="KW-0336">GPI-anchor</keyword>
<dbReference type="SUPFAM" id="SSF118251">
    <property type="entry name" value="Variant surface glycoprotein MITAT 1.2, VSG 221, C-terminal domain"/>
    <property type="match status" value="1"/>
</dbReference>
<comment type="subcellular location">
    <subcellularLocation>
        <location evidence="2">Cell membrane</location>
        <topology evidence="2">Lipid-anchor</topology>
        <topology evidence="2">GPI-anchor</topology>
    </subcellularLocation>
</comment>
<evidence type="ECO:0000256" key="7">
    <source>
        <dbReference type="ARBA" id="ARBA00023180"/>
    </source>
</evidence>
<reference evidence="13" key="1">
    <citation type="submission" date="2016-08" db="EMBL/GenBank/DDBJ databases">
        <title>VSG repertoire of Trypanosoma brucei EATRO 1125.</title>
        <authorList>
            <person name="Cross G.A."/>
        </authorList>
    </citation>
    <scope>NUCLEOTIDE SEQUENCE</scope>
    <source>
        <strain evidence="13">EATRO 1125</strain>
    </source>
</reference>
<dbReference type="Pfam" id="PF13206">
    <property type="entry name" value="VSG_B"/>
    <property type="match status" value="1"/>
</dbReference>
<keyword evidence="3" id="KW-1003">Cell membrane</keyword>
<evidence type="ECO:0000256" key="9">
    <source>
        <dbReference type="SAM" id="Coils"/>
    </source>
</evidence>
<dbReference type="Pfam" id="PF10659">
    <property type="entry name" value="Trypan_glycop_C"/>
    <property type="match status" value="1"/>
</dbReference>
<proteinExistence type="predicted"/>
<dbReference type="EMBL" id="KX700204">
    <property type="protein sequence ID" value="APD74160.1"/>
    <property type="molecule type" value="Genomic_DNA"/>
</dbReference>
<dbReference type="InterPro" id="IPR025932">
    <property type="entry name" value="Trypano_VSG_B_N_dom"/>
</dbReference>
<evidence type="ECO:0000313" key="13">
    <source>
        <dbReference type="EMBL" id="APD74160.1"/>
    </source>
</evidence>
<dbReference type="AlphaFoldDB" id="A0A1J0R8N5"/>
<evidence type="ECO:0000256" key="8">
    <source>
        <dbReference type="ARBA" id="ARBA00023288"/>
    </source>
</evidence>
<evidence type="ECO:0000256" key="3">
    <source>
        <dbReference type="ARBA" id="ARBA00022475"/>
    </source>
</evidence>
<keyword evidence="9" id="KW-0175">Coiled coil</keyword>
<feature type="domain" description="Trypanosome variant surface glycoprotein B-type N-terminal" evidence="12">
    <location>
        <begin position="2"/>
        <end position="227"/>
    </location>
</feature>
<evidence type="ECO:0000256" key="2">
    <source>
        <dbReference type="ARBA" id="ARBA00004609"/>
    </source>
</evidence>
<evidence type="ECO:0000256" key="6">
    <source>
        <dbReference type="ARBA" id="ARBA00023136"/>
    </source>
</evidence>
<accession>A0A1J0R8N5</accession>
<comment type="function">
    <text evidence="1">VSG forms a coat on the surface of the parasite. The trypanosome evades the immune response of the host by expressing a series of antigenically distinct VSGs from an estimated 1000 VSG genes.</text>
</comment>
<dbReference type="Gene3D" id="4.10.110.20">
    <property type="entry name" value="Variant surface glycoprotein MITAT 1.2, VSG 221, C-terminal domain"/>
    <property type="match status" value="1"/>
</dbReference>
<protein>
    <submittedName>
        <fullName evidence="13">Variant surface glycoprotein 1125.2711</fullName>
    </submittedName>
</protein>
<evidence type="ECO:0000256" key="1">
    <source>
        <dbReference type="ARBA" id="ARBA00002523"/>
    </source>
</evidence>
<dbReference type="InterPro" id="IPR019609">
    <property type="entry name" value="Variant_surf_glycoprt_trypan_C"/>
</dbReference>
<dbReference type="InterPro" id="IPR027446">
    <property type="entry name" value="VSG_C_dom_sf"/>
</dbReference>
<keyword evidence="8" id="KW-0449">Lipoprotein</keyword>
<keyword evidence="6" id="KW-0472">Membrane</keyword>